<dbReference type="InterPro" id="IPR044775">
    <property type="entry name" value="MFS_ERD6/Tret1-like"/>
</dbReference>
<dbReference type="InterPro" id="IPR005829">
    <property type="entry name" value="Sugar_transporter_CS"/>
</dbReference>
<dbReference type="PANTHER" id="PTHR48021">
    <property type="match status" value="1"/>
</dbReference>
<dbReference type="InterPro" id="IPR003663">
    <property type="entry name" value="Sugar/inositol_transpt"/>
</dbReference>
<evidence type="ECO:0000256" key="9">
    <source>
        <dbReference type="SAM" id="Phobius"/>
    </source>
</evidence>
<dbReference type="SUPFAM" id="SSF103473">
    <property type="entry name" value="MFS general substrate transporter"/>
    <property type="match status" value="1"/>
</dbReference>
<keyword evidence="7 9" id="KW-0472">Membrane</keyword>
<keyword evidence="12" id="KW-1185">Reference proteome</keyword>
<protein>
    <recommendedName>
        <fullName evidence="10">Major facilitator superfamily (MFS) profile domain-containing protein</fullName>
    </recommendedName>
</protein>
<dbReference type="EMBL" id="JAGKQM010000017">
    <property type="protein sequence ID" value="KAH0868811.1"/>
    <property type="molecule type" value="Genomic_DNA"/>
</dbReference>
<evidence type="ECO:0000259" key="10">
    <source>
        <dbReference type="PROSITE" id="PS50850"/>
    </source>
</evidence>
<feature type="transmembrane region" description="Helical" evidence="9">
    <location>
        <begin position="146"/>
        <end position="166"/>
    </location>
</feature>
<evidence type="ECO:0000256" key="6">
    <source>
        <dbReference type="ARBA" id="ARBA00022989"/>
    </source>
</evidence>
<dbReference type="InterPro" id="IPR020846">
    <property type="entry name" value="MFS_dom"/>
</dbReference>
<evidence type="ECO:0000256" key="3">
    <source>
        <dbReference type="ARBA" id="ARBA00022448"/>
    </source>
</evidence>
<accession>A0ABQ7YNV1</accession>
<evidence type="ECO:0000256" key="8">
    <source>
        <dbReference type="RuleBase" id="RU003346"/>
    </source>
</evidence>
<dbReference type="PRINTS" id="PR00171">
    <property type="entry name" value="SUGRTRNSPORT"/>
</dbReference>
<dbReference type="Proteomes" id="UP000824890">
    <property type="component" value="Unassembled WGS sequence"/>
</dbReference>
<proteinExistence type="inferred from homology"/>
<dbReference type="NCBIfam" id="TIGR00879">
    <property type="entry name" value="SP"/>
    <property type="match status" value="1"/>
</dbReference>
<feature type="transmembrane region" description="Helical" evidence="9">
    <location>
        <begin position="379"/>
        <end position="403"/>
    </location>
</feature>
<dbReference type="PROSITE" id="PS00216">
    <property type="entry name" value="SUGAR_TRANSPORT_1"/>
    <property type="match status" value="1"/>
</dbReference>
<evidence type="ECO:0000256" key="2">
    <source>
        <dbReference type="ARBA" id="ARBA00010992"/>
    </source>
</evidence>
<dbReference type="Gene3D" id="1.20.1250.20">
    <property type="entry name" value="MFS general substrate transporter like domains"/>
    <property type="match status" value="1"/>
</dbReference>
<dbReference type="CDD" id="cd17358">
    <property type="entry name" value="MFS_GLUT6_8_Class3_like"/>
    <property type="match status" value="1"/>
</dbReference>
<dbReference type="PROSITE" id="PS50850">
    <property type="entry name" value="MFS"/>
    <property type="match status" value="1"/>
</dbReference>
<comment type="subcellular location">
    <subcellularLocation>
        <location evidence="1">Membrane</location>
        <topology evidence="1">Multi-pass membrane protein</topology>
    </subcellularLocation>
</comment>
<feature type="non-terminal residue" evidence="11">
    <location>
        <position position="1"/>
    </location>
</feature>
<dbReference type="PANTHER" id="PTHR48021:SF13">
    <property type="entry name" value="SUGAR TRANSPORTER ERD6-LIKE 7"/>
    <property type="match status" value="1"/>
</dbReference>
<keyword evidence="3 8" id="KW-0813">Transport</keyword>
<feature type="transmembrane region" description="Helical" evidence="9">
    <location>
        <begin position="283"/>
        <end position="306"/>
    </location>
</feature>
<feature type="transmembrane region" description="Helical" evidence="9">
    <location>
        <begin position="318"/>
        <end position="338"/>
    </location>
</feature>
<sequence length="482" mass="52040">CGDERSQKEDIYIIMKMSSASDGSREVREPLVDKDMAESKPEQTWMVYLSTFVAVCGSFAFGSCAGYSSPAQAAIRNDLSLTIAEFSLFGSLLTFGAMIGAITSGPIADLVGRKGAMRVSSAFCVVGWLAIFFAKGVVALDLGRLATGYGMGAFSYVVPIFIAEIAPKTFRGALTTLNQILICTGVSVSFIIGTMVTWRVLALIGLIPCAVSILGLFCIPESPRWLAKMGRDTEFEAALRKLRGKKANISEEAAEIQDYIETLERLPKAKALDLFQRRYIRSVFIAFGLMVFQQFGGINGICFYTSSIFEQAGFPTRLGMIIYAVLQVVITALNAPIVDKAGRKPLLLVSATGLVIGCLITAVSFYLKVHDMAHKAVPILAVVGIMVYIASFSAGMGAMPWVVMSEIFPINIKGVAGGMATLVNWFGAWAVSYTFNFLMSWSSYGTFVIYAVINALAIVFVIAVVPETKGKTLEQIQAVVNP</sequence>
<keyword evidence="4" id="KW-0762">Sugar transport</keyword>
<feature type="transmembrane region" description="Helical" evidence="9">
    <location>
        <begin position="415"/>
        <end position="435"/>
    </location>
</feature>
<keyword evidence="5 9" id="KW-0812">Transmembrane</keyword>
<evidence type="ECO:0000256" key="1">
    <source>
        <dbReference type="ARBA" id="ARBA00004141"/>
    </source>
</evidence>
<reference evidence="11 12" key="1">
    <citation type="submission" date="2021-05" db="EMBL/GenBank/DDBJ databases">
        <title>Genome Assembly of Synthetic Allotetraploid Brassica napus Reveals Homoeologous Exchanges between Subgenomes.</title>
        <authorList>
            <person name="Davis J.T."/>
        </authorList>
    </citation>
    <scope>NUCLEOTIDE SEQUENCE [LARGE SCALE GENOMIC DNA]</scope>
    <source>
        <strain evidence="12">cv. Da-Ae</strain>
        <tissue evidence="11">Seedling</tissue>
    </source>
</reference>
<feature type="transmembrane region" description="Helical" evidence="9">
    <location>
        <begin position="173"/>
        <end position="192"/>
    </location>
</feature>
<evidence type="ECO:0000313" key="12">
    <source>
        <dbReference type="Proteomes" id="UP000824890"/>
    </source>
</evidence>
<evidence type="ECO:0000256" key="5">
    <source>
        <dbReference type="ARBA" id="ARBA00022692"/>
    </source>
</evidence>
<feature type="transmembrane region" description="Helical" evidence="9">
    <location>
        <begin position="45"/>
        <end position="68"/>
    </location>
</feature>
<evidence type="ECO:0000256" key="7">
    <source>
        <dbReference type="ARBA" id="ARBA00023136"/>
    </source>
</evidence>
<evidence type="ECO:0000256" key="4">
    <source>
        <dbReference type="ARBA" id="ARBA00022597"/>
    </source>
</evidence>
<feature type="transmembrane region" description="Helical" evidence="9">
    <location>
        <begin position="88"/>
        <end position="107"/>
    </location>
</feature>
<dbReference type="InterPro" id="IPR005828">
    <property type="entry name" value="MFS_sugar_transport-like"/>
</dbReference>
<feature type="transmembrane region" description="Helical" evidence="9">
    <location>
        <begin position="119"/>
        <end position="140"/>
    </location>
</feature>
<feature type="transmembrane region" description="Helical" evidence="9">
    <location>
        <begin position="198"/>
        <end position="219"/>
    </location>
</feature>
<feature type="domain" description="Major facilitator superfamily (MFS) profile" evidence="10">
    <location>
        <begin position="50"/>
        <end position="469"/>
    </location>
</feature>
<feature type="transmembrane region" description="Helical" evidence="9">
    <location>
        <begin position="447"/>
        <end position="465"/>
    </location>
</feature>
<feature type="transmembrane region" description="Helical" evidence="9">
    <location>
        <begin position="345"/>
        <end position="367"/>
    </location>
</feature>
<dbReference type="InterPro" id="IPR050549">
    <property type="entry name" value="MFS_Trehalose_Transporter"/>
</dbReference>
<comment type="caution">
    <text evidence="11">The sequence shown here is derived from an EMBL/GenBank/DDBJ whole genome shotgun (WGS) entry which is preliminary data.</text>
</comment>
<evidence type="ECO:0000313" key="11">
    <source>
        <dbReference type="EMBL" id="KAH0868811.1"/>
    </source>
</evidence>
<dbReference type="InterPro" id="IPR036259">
    <property type="entry name" value="MFS_trans_sf"/>
</dbReference>
<name>A0ABQ7YNV1_BRANA</name>
<dbReference type="Pfam" id="PF00083">
    <property type="entry name" value="Sugar_tr"/>
    <property type="match status" value="1"/>
</dbReference>
<gene>
    <name evidence="11" type="ORF">HID58_075833</name>
</gene>
<comment type="similarity">
    <text evidence="2 8">Belongs to the major facilitator superfamily. Sugar transporter (TC 2.A.1.1) family.</text>
</comment>
<keyword evidence="6 9" id="KW-1133">Transmembrane helix</keyword>
<organism evidence="11 12">
    <name type="scientific">Brassica napus</name>
    <name type="common">Rape</name>
    <dbReference type="NCBI Taxonomy" id="3708"/>
    <lineage>
        <taxon>Eukaryota</taxon>
        <taxon>Viridiplantae</taxon>
        <taxon>Streptophyta</taxon>
        <taxon>Embryophyta</taxon>
        <taxon>Tracheophyta</taxon>
        <taxon>Spermatophyta</taxon>
        <taxon>Magnoliopsida</taxon>
        <taxon>eudicotyledons</taxon>
        <taxon>Gunneridae</taxon>
        <taxon>Pentapetalae</taxon>
        <taxon>rosids</taxon>
        <taxon>malvids</taxon>
        <taxon>Brassicales</taxon>
        <taxon>Brassicaceae</taxon>
        <taxon>Brassiceae</taxon>
        <taxon>Brassica</taxon>
    </lineage>
</organism>